<feature type="domain" description="Reverse transcriptase" evidence="6">
    <location>
        <begin position="1"/>
        <end position="315"/>
    </location>
</feature>
<dbReference type="FunFam" id="3.30.70.270:FF:000026">
    <property type="entry name" value="Transposon Ty3-G Gag-Pol polyprotein"/>
    <property type="match status" value="1"/>
</dbReference>
<keyword evidence="9" id="KW-1185">Reference proteome</keyword>
<dbReference type="InterPro" id="IPR043128">
    <property type="entry name" value="Rev_trsase/Diguanyl_cyclase"/>
</dbReference>
<dbReference type="FunFam" id="3.30.70.270:FF:000003">
    <property type="entry name" value="Transposon Ty3-G Gag-Pol polyprotein"/>
    <property type="match status" value="1"/>
</dbReference>
<dbReference type="CDD" id="cd09274">
    <property type="entry name" value="RNase_HI_RT_Ty3"/>
    <property type="match status" value="1"/>
</dbReference>
<dbReference type="SUPFAM" id="SSF53098">
    <property type="entry name" value="Ribonuclease H-like"/>
    <property type="match status" value="1"/>
</dbReference>
<evidence type="ECO:0000259" key="7">
    <source>
        <dbReference type="PROSITE" id="PS50994"/>
    </source>
</evidence>
<dbReference type="GO" id="GO:0003964">
    <property type="term" value="F:RNA-directed DNA polymerase activity"/>
    <property type="evidence" value="ECO:0007669"/>
    <property type="project" value="UniProtKB-KW"/>
</dbReference>
<dbReference type="EC" id="2.7.7.49" evidence="1"/>
<keyword evidence="3" id="KW-0540">Nuclease</keyword>
<dbReference type="InterPro" id="IPR001584">
    <property type="entry name" value="Integrase_cat-core"/>
</dbReference>
<dbReference type="InterPro" id="IPR005162">
    <property type="entry name" value="Retrotrans_gag_dom"/>
</dbReference>
<dbReference type="InterPro" id="IPR041577">
    <property type="entry name" value="RT_RNaseH_2"/>
</dbReference>
<dbReference type="InterPro" id="IPR000477">
    <property type="entry name" value="RT_dom"/>
</dbReference>
<dbReference type="InterPro" id="IPR012337">
    <property type="entry name" value="RNaseH-like_sf"/>
</dbReference>
<sequence>MADMKSPSSMRLEGNVAENWAKFKQRFTFYLEATEKTSKPDKTKVALLLGIMGEDCIEIYNNFKLSDEDSQKFDTVIDRFDKHFAPSTNTVIARYKFFNCRQQPSESIDSFINNLKTLAKDCKFEDQEESLVRDLLIMGVKDVDVKEKLLIDSELNLDKAINYCRAKETSQNEIKLMQEGGNSLKTEINAVKYNKKNTKPMVLDASSAFLQIPLAEESSKLCTIATPFGRYCFCRLPYGLASSPEVYQKAIDNIFSGLEGILVYIDDILVYGKTEEEHDIRLKSVLDMARKQGLNLSKEKSQIKVNSVKYLGYNLTSEGLSVNVDKIKAISEYKSPENKAELQRFLGMVTYLGKFISNLSDKTGILRQLLSKDNEFIWSDNEQRAFNHLKECIVNAPVLSYYDPNKRSTVSVDASQYGLGAVLLQGENAVAYASVSLTDTQQRYSQIEKELLAILNGCRKFHYYVYGTRFTVETDHKPLLGLLKKPIEKLSPRLQRMALELFKYSFDIVHVPGKRLYVADALSRAPGSDVLNTPFLEAGAATVHAVLTSSKEKTEQLQHATEEDPELSMVKTYLKEGWPSSIQHLTPEVRPYWNIKSEIHHYEGLLFLGRRTIIPKAMREEVLMKLHVAHQGITSCQRKAKNTIYWPNLMADIKKMVECCQTCQAYQRSNTRQPLIPYEVPTLPWENIGIDFLYVNGDEFLQVIDYHSKFIEVKKVSSKTAESIVSALKQIFRTHGIPKQLHSDNGPPFNSQVFHKFVQDYEIKHVTSSPCFPQSNGMVERSIETLKGILFKVHQSQGDPNLALIEYNNTPKQNLSSPAEMLMGRVLRSLTPVKNILLKPKFPTTKTLQMLKQQQREQKEKYDKKSSSLKPLNVNQKVYVQMAHRNWSPATVIEEHQTPRSYIVQ</sequence>
<reference evidence="8 9" key="1">
    <citation type="journal article" date="2022" name="Nat. Ecol. Evol.">
        <title>A masculinizing supergene underlies an exaggerated male reproductive morph in a spider.</title>
        <authorList>
            <person name="Hendrickx F."/>
            <person name="De Corte Z."/>
            <person name="Sonet G."/>
            <person name="Van Belleghem S.M."/>
            <person name="Kostlbacher S."/>
            <person name="Vangestel C."/>
        </authorList>
    </citation>
    <scope>NUCLEOTIDE SEQUENCE [LARGE SCALE GENOMIC DNA]</scope>
    <source>
        <strain evidence="8">W744_W776</strain>
    </source>
</reference>
<evidence type="ECO:0000256" key="4">
    <source>
        <dbReference type="ARBA" id="ARBA00022759"/>
    </source>
</evidence>
<dbReference type="AlphaFoldDB" id="A0AAV6UB65"/>
<dbReference type="InterPro" id="IPR043502">
    <property type="entry name" value="DNA/RNA_pol_sf"/>
</dbReference>
<keyword evidence="4" id="KW-0255">Endonuclease</keyword>
<dbReference type="PANTHER" id="PTHR37984:SF7">
    <property type="entry name" value="INTEGRASE CATALYTIC DOMAIN-CONTAINING PROTEIN"/>
    <property type="match status" value="1"/>
</dbReference>
<protein>
    <recommendedName>
        <fullName evidence="1">RNA-directed DNA polymerase</fullName>
        <ecNumber evidence="1">2.7.7.49</ecNumber>
    </recommendedName>
</protein>
<proteinExistence type="predicted"/>
<name>A0AAV6UB65_9ARAC</name>
<dbReference type="Pfam" id="PF00078">
    <property type="entry name" value="RVT_1"/>
    <property type="match status" value="1"/>
</dbReference>
<dbReference type="Gene3D" id="3.30.420.10">
    <property type="entry name" value="Ribonuclease H-like superfamily/Ribonuclease H"/>
    <property type="match status" value="1"/>
</dbReference>
<accession>A0AAV6UB65</accession>
<dbReference type="GO" id="GO:0015074">
    <property type="term" value="P:DNA integration"/>
    <property type="evidence" value="ECO:0007669"/>
    <property type="project" value="InterPro"/>
</dbReference>
<dbReference type="GO" id="GO:0042575">
    <property type="term" value="C:DNA polymerase complex"/>
    <property type="evidence" value="ECO:0007669"/>
    <property type="project" value="UniProtKB-ARBA"/>
</dbReference>
<dbReference type="Pfam" id="PF00665">
    <property type="entry name" value="rve"/>
    <property type="match status" value="1"/>
</dbReference>
<dbReference type="FunFam" id="1.10.340.70:FF:000003">
    <property type="entry name" value="Protein CBG25708"/>
    <property type="match status" value="1"/>
</dbReference>
<dbReference type="GO" id="GO:0004519">
    <property type="term" value="F:endonuclease activity"/>
    <property type="evidence" value="ECO:0007669"/>
    <property type="project" value="UniProtKB-KW"/>
</dbReference>
<evidence type="ECO:0000313" key="9">
    <source>
        <dbReference type="Proteomes" id="UP000827092"/>
    </source>
</evidence>
<dbReference type="GO" id="GO:0003676">
    <property type="term" value="F:nucleic acid binding"/>
    <property type="evidence" value="ECO:0007669"/>
    <property type="project" value="InterPro"/>
</dbReference>
<dbReference type="PROSITE" id="PS50878">
    <property type="entry name" value="RT_POL"/>
    <property type="match status" value="1"/>
</dbReference>
<evidence type="ECO:0000259" key="6">
    <source>
        <dbReference type="PROSITE" id="PS50878"/>
    </source>
</evidence>
<dbReference type="Pfam" id="PF17919">
    <property type="entry name" value="RT_RNaseH_2"/>
    <property type="match status" value="1"/>
</dbReference>
<dbReference type="InterPro" id="IPR036397">
    <property type="entry name" value="RNaseH_sf"/>
</dbReference>
<evidence type="ECO:0000313" key="8">
    <source>
        <dbReference type="EMBL" id="KAG8180943.1"/>
    </source>
</evidence>
<dbReference type="Pfam" id="PF17921">
    <property type="entry name" value="Integrase_H2C2"/>
    <property type="match status" value="1"/>
</dbReference>
<organism evidence="8 9">
    <name type="scientific">Oedothorax gibbosus</name>
    <dbReference type="NCBI Taxonomy" id="931172"/>
    <lineage>
        <taxon>Eukaryota</taxon>
        <taxon>Metazoa</taxon>
        <taxon>Ecdysozoa</taxon>
        <taxon>Arthropoda</taxon>
        <taxon>Chelicerata</taxon>
        <taxon>Arachnida</taxon>
        <taxon>Araneae</taxon>
        <taxon>Araneomorphae</taxon>
        <taxon>Entelegynae</taxon>
        <taxon>Araneoidea</taxon>
        <taxon>Linyphiidae</taxon>
        <taxon>Erigoninae</taxon>
        <taxon>Oedothorax</taxon>
    </lineage>
</organism>
<dbReference type="FunFam" id="3.10.20.370:FF:000001">
    <property type="entry name" value="Retrovirus-related Pol polyprotein from transposon 17.6-like protein"/>
    <property type="match status" value="1"/>
</dbReference>
<dbReference type="PROSITE" id="PS50994">
    <property type="entry name" value="INTEGRASE"/>
    <property type="match status" value="1"/>
</dbReference>
<evidence type="ECO:0000256" key="1">
    <source>
        <dbReference type="ARBA" id="ARBA00012493"/>
    </source>
</evidence>
<feature type="domain" description="Integrase catalytic" evidence="7">
    <location>
        <begin position="680"/>
        <end position="840"/>
    </location>
</feature>
<evidence type="ECO:0000256" key="5">
    <source>
        <dbReference type="ARBA" id="ARBA00022918"/>
    </source>
</evidence>
<dbReference type="Pfam" id="PF03732">
    <property type="entry name" value="Retrotrans_gag"/>
    <property type="match status" value="1"/>
</dbReference>
<dbReference type="InterPro" id="IPR041588">
    <property type="entry name" value="Integrase_H2C2"/>
</dbReference>
<dbReference type="Gene3D" id="1.10.340.70">
    <property type="match status" value="1"/>
</dbReference>
<comment type="caution">
    <text evidence="8">The sequence shown here is derived from an EMBL/GenBank/DDBJ whole genome shotgun (WGS) entry which is preliminary data.</text>
</comment>
<dbReference type="InterPro" id="IPR050951">
    <property type="entry name" value="Retrovirus_Pol_polyprotein"/>
</dbReference>
<dbReference type="Proteomes" id="UP000827092">
    <property type="component" value="Unassembled WGS sequence"/>
</dbReference>
<dbReference type="CDD" id="cd01647">
    <property type="entry name" value="RT_LTR"/>
    <property type="match status" value="1"/>
</dbReference>
<dbReference type="FunFam" id="3.30.420.10:FF:000063">
    <property type="entry name" value="Retrovirus-related Pol polyprotein from transposon 297-like Protein"/>
    <property type="match status" value="1"/>
</dbReference>
<dbReference type="SUPFAM" id="SSF56672">
    <property type="entry name" value="DNA/RNA polymerases"/>
    <property type="match status" value="1"/>
</dbReference>
<dbReference type="Gene3D" id="3.30.70.270">
    <property type="match status" value="2"/>
</dbReference>
<dbReference type="Gene3D" id="3.10.10.10">
    <property type="entry name" value="HIV Type 1 Reverse Transcriptase, subunit A, domain 1"/>
    <property type="match status" value="1"/>
</dbReference>
<keyword evidence="4" id="KW-0378">Hydrolase</keyword>
<evidence type="ECO:0000256" key="3">
    <source>
        <dbReference type="ARBA" id="ARBA00022722"/>
    </source>
</evidence>
<dbReference type="PANTHER" id="PTHR37984">
    <property type="entry name" value="PROTEIN CBG26694"/>
    <property type="match status" value="1"/>
</dbReference>
<keyword evidence="2" id="KW-0548">Nucleotidyltransferase</keyword>
<dbReference type="EMBL" id="JAFNEN010000539">
    <property type="protein sequence ID" value="KAG8180943.1"/>
    <property type="molecule type" value="Genomic_DNA"/>
</dbReference>
<evidence type="ECO:0000256" key="2">
    <source>
        <dbReference type="ARBA" id="ARBA00022695"/>
    </source>
</evidence>
<keyword evidence="5" id="KW-0695">RNA-directed DNA polymerase</keyword>
<gene>
    <name evidence="8" type="ORF">JTE90_024693</name>
</gene>
<keyword evidence="2" id="KW-0808">Transferase</keyword>